<dbReference type="InterPro" id="IPR008936">
    <property type="entry name" value="Rho_GTPase_activation_prot"/>
</dbReference>
<feature type="domain" description="Ras-GAP" evidence="4">
    <location>
        <begin position="1426"/>
        <end position="1617"/>
    </location>
</feature>
<evidence type="ECO:0000313" key="6">
    <source>
        <dbReference type="Proteomes" id="UP000030653"/>
    </source>
</evidence>
<dbReference type="InterPro" id="IPR016024">
    <property type="entry name" value="ARM-type_fold"/>
</dbReference>
<dbReference type="InterPro" id="IPR036865">
    <property type="entry name" value="CRAL-TRIO_dom_sf"/>
</dbReference>
<dbReference type="GeneID" id="63685709"/>
<name>M5FSZ0_DACPD</name>
<feature type="region of interest" description="Disordered" evidence="3">
    <location>
        <begin position="224"/>
        <end position="252"/>
    </location>
</feature>
<proteinExistence type="predicted"/>
<dbReference type="SMART" id="SM00323">
    <property type="entry name" value="RasGAP"/>
    <property type="match status" value="1"/>
</dbReference>
<evidence type="ECO:0000256" key="1">
    <source>
        <dbReference type="ARBA" id="ARBA00022468"/>
    </source>
</evidence>
<dbReference type="HOGENOM" id="CLU_000249_0_2_1"/>
<protein>
    <recommendedName>
        <fullName evidence="4">Ras-GAP domain-containing protein</fullName>
    </recommendedName>
</protein>
<dbReference type="InterPro" id="IPR039360">
    <property type="entry name" value="Ras_GTPase"/>
</dbReference>
<feature type="compositionally biased region" description="Polar residues" evidence="3">
    <location>
        <begin position="195"/>
        <end position="207"/>
    </location>
</feature>
<evidence type="ECO:0000313" key="5">
    <source>
        <dbReference type="EMBL" id="EJT98444.1"/>
    </source>
</evidence>
<dbReference type="PROSITE" id="PS50018">
    <property type="entry name" value="RAS_GTPASE_ACTIV_2"/>
    <property type="match status" value="1"/>
</dbReference>
<dbReference type="SUPFAM" id="SSF48371">
    <property type="entry name" value="ARM repeat"/>
    <property type="match status" value="1"/>
</dbReference>
<feature type="compositionally biased region" description="Basic and acidic residues" evidence="3">
    <location>
        <begin position="184"/>
        <end position="194"/>
    </location>
</feature>
<gene>
    <name evidence="5" type="ORF">DACRYDRAFT_118720</name>
</gene>
<dbReference type="EMBL" id="JH795873">
    <property type="protein sequence ID" value="EJT98444.1"/>
    <property type="molecule type" value="Genomic_DNA"/>
</dbReference>
<organism evidence="5 6">
    <name type="scientific">Dacryopinax primogenitus (strain DJM 731)</name>
    <name type="common">Brown rot fungus</name>
    <dbReference type="NCBI Taxonomy" id="1858805"/>
    <lineage>
        <taxon>Eukaryota</taxon>
        <taxon>Fungi</taxon>
        <taxon>Dikarya</taxon>
        <taxon>Basidiomycota</taxon>
        <taxon>Agaricomycotina</taxon>
        <taxon>Dacrymycetes</taxon>
        <taxon>Dacrymycetales</taxon>
        <taxon>Dacrymycetaceae</taxon>
        <taxon>Dacryopinax</taxon>
    </lineage>
</organism>
<keyword evidence="2" id="KW-0597">Phosphoprotein</keyword>
<feature type="compositionally biased region" description="Low complexity" evidence="3">
    <location>
        <begin position="158"/>
        <end position="168"/>
    </location>
</feature>
<dbReference type="GO" id="GO:0005096">
    <property type="term" value="F:GTPase activator activity"/>
    <property type="evidence" value="ECO:0007669"/>
    <property type="project" value="UniProtKB-KW"/>
</dbReference>
<reference evidence="5 6" key="1">
    <citation type="journal article" date="2012" name="Science">
        <title>The Paleozoic origin of enzymatic lignin decomposition reconstructed from 31 fungal genomes.</title>
        <authorList>
            <person name="Floudas D."/>
            <person name="Binder M."/>
            <person name="Riley R."/>
            <person name="Barry K."/>
            <person name="Blanchette R.A."/>
            <person name="Henrissat B."/>
            <person name="Martinez A.T."/>
            <person name="Otillar R."/>
            <person name="Spatafora J.W."/>
            <person name="Yadav J.S."/>
            <person name="Aerts A."/>
            <person name="Benoit I."/>
            <person name="Boyd A."/>
            <person name="Carlson A."/>
            <person name="Copeland A."/>
            <person name="Coutinho P.M."/>
            <person name="de Vries R.P."/>
            <person name="Ferreira P."/>
            <person name="Findley K."/>
            <person name="Foster B."/>
            <person name="Gaskell J."/>
            <person name="Glotzer D."/>
            <person name="Gorecki P."/>
            <person name="Heitman J."/>
            <person name="Hesse C."/>
            <person name="Hori C."/>
            <person name="Igarashi K."/>
            <person name="Jurgens J.A."/>
            <person name="Kallen N."/>
            <person name="Kersten P."/>
            <person name="Kohler A."/>
            <person name="Kuees U."/>
            <person name="Kumar T.K.A."/>
            <person name="Kuo A."/>
            <person name="LaButti K."/>
            <person name="Larrondo L.F."/>
            <person name="Lindquist E."/>
            <person name="Ling A."/>
            <person name="Lombard V."/>
            <person name="Lucas S."/>
            <person name="Lundell T."/>
            <person name="Martin R."/>
            <person name="McLaughlin D.J."/>
            <person name="Morgenstern I."/>
            <person name="Morin E."/>
            <person name="Murat C."/>
            <person name="Nagy L.G."/>
            <person name="Nolan M."/>
            <person name="Ohm R.A."/>
            <person name="Patyshakuliyeva A."/>
            <person name="Rokas A."/>
            <person name="Ruiz-Duenas F.J."/>
            <person name="Sabat G."/>
            <person name="Salamov A."/>
            <person name="Samejima M."/>
            <person name="Schmutz J."/>
            <person name="Slot J.C."/>
            <person name="St John F."/>
            <person name="Stenlid J."/>
            <person name="Sun H."/>
            <person name="Sun S."/>
            <person name="Syed K."/>
            <person name="Tsang A."/>
            <person name="Wiebenga A."/>
            <person name="Young D."/>
            <person name="Pisabarro A."/>
            <person name="Eastwood D.C."/>
            <person name="Martin F."/>
            <person name="Cullen D."/>
            <person name="Grigoriev I.V."/>
            <person name="Hibbett D.S."/>
        </authorList>
    </citation>
    <scope>NUCLEOTIDE SEQUENCE [LARGE SCALE GENOMIC DNA]</scope>
    <source>
        <strain evidence="5 6">DJM-731 SS1</strain>
    </source>
</reference>
<feature type="compositionally biased region" description="Polar residues" evidence="3">
    <location>
        <begin position="308"/>
        <end position="329"/>
    </location>
</feature>
<dbReference type="Proteomes" id="UP000030653">
    <property type="component" value="Unassembled WGS sequence"/>
</dbReference>
<evidence type="ECO:0000256" key="2">
    <source>
        <dbReference type="ARBA" id="ARBA00022553"/>
    </source>
</evidence>
<dbReference type="RefSeq" id="XP_040625342.1">
    <property type="nucleotide sequence ID" value="XM_040770647.1"/>
</dbReference>
<keyword evidence="6" id="KW-1185">Reference proteome</keyword>
<keyword evidence="1" id="KW-0343">GTPase activation</keyword>
<sequence length="2795" mass="311002">MNSTSDTKSTDSSWLKPAISYTSLRSSTPHDRVLTSLIMRLKGELPIHSKRTLAMLEADDALGQTVASIVQLAKFRLDGVAWALASLLDELNAGTSPPLGSSSDPESRYPPLVVLQSQLFVLKVLSASIAYKWQQHTADGARSTRGANWSTREDRMRQASSSTASSQADLHSGRMVHSPPPRLRSLDEDGERTRQATSSSGNSLAAVQSATASPIQATYTWSPSALQSPTSALRDISSTTSTTPYSHTSDTPQLTEQVAKYVLLALLPYLRKSSPGSYSTVSASANSTLPIEYNRPTNIAHLATATFTSSRMQHQPSTPSTASLGSAPSTPAPGVADYSPANNSPYSSFRYPPHHASGVTGPAVPLPQITSLPSLSTPVHVLLSPVPPVWATNSKGCRLVIYGYISQVILHLSASNWSIVYERIQAKIRDVGSGEGREREGGDMTEIELMSLSALNKSRLIQILNDLASLLIQMRKTTQFVMATAIHAAIMKWINTCPAEFASLIRGDYRLDGAPERVFDTLLNVEHLNPKVFLPALSMLLAISPDRLRSLTIGQYNKPKSKKNLLETLSKQLNLPTQQSEVAVACYIDICAAAIQLPPSDDVTALHELAPELADELRARLFNPPSPTKPFWNAYEAIDTHLYADAIVAMFWFSPSFTVEHAFPNLFAPEQAYAVKMIGIRALMRVAVEQLRLPYQPAVSPLHNLASQYLPDIYHALANPPGAEDDASVFVHYHPRMKSSDLDDLEDKEALLLAIVGLWRSDLAFLGSSDNPRQLMENGTRVTLDSQVLLRTTSQHIMRVVVTRFLNELGVHMNMHVAPGVNVFHDRENANISSVICLMSDRLLASRDNYDDQRLYLSTIHLGLSQLPRNLNAPEITPRTFLALNLVEVALLASLVSPMMDICTAACSCLSLLADCEVLTRSRSDATLYLNEADIVSRISAYKQLSDPGDSAIGGRAYQQRRVRTILRQIAFPWPVNIATWQEYHRKFNAFDPGVIRSTELASNAQLRVKPPSRWDSSGDEQFDWQNTLLFLTTFAGSCIAPSSMQSLADFIPREELPEQFLQSKTPEQMLSSFLASSCEILLRGTPFASNTVRDALGSDLDPRCFPQLLMHLERLCIANFERPAPIAADWDEAMLFMMVQVSTVLTKILVNPDGIQLSTIRVDFSRMLALFHGFISTYEGEPEETLRGKLQFASLVDAALSCEDLSVAEDFHLRQTCLYTFSEWVTDLQPGRVPNNVPIGLAKDAENAILKAIVILTDGLVLESEGDGSRVQEQSRLFYHYFRFFMGLVTRTLASVDVPRNVSSLDVRQPVELIGLVAPTDMKTIAVERDMKALREKAFSGLANLLFVNHQAGFKHCFGMTFHVDSRIRGAFLQIFKEALDRGTTFQMSEELPPTITSNVLIEFLRDPNLLGVQALCEIATPNGAIEDLESVLLHIFDQEESLIALAKVLIEQELLSTPEAEVFRSNSLRNRLLSRIARDQSSPYLRRVLTPLIKRIEEIPPDLRFEIDRYKTVETEDMNENAKTLMKITTVFLATLEAASSRVPNVIREMCHHITSIAAKNSPNNVYASVAGFIFLRCINPAISQPSTVGIEIDMTTRNQRVLVLIPNIIQRVANNARFRQEGSQMDALNDYMVDMIEYVSKFIRDVSSDPRQRPVNWSEIPARYADETDILILHRFFHRNLTAIGQQLLTMHVQASTPQQQQLYLTEGKRLWNLLVDKFLEVENVPETLAPISTPYAEHAPLQGFLRRYARANLDHVAHIFVHMQPDTSTFLCQVGKIQADVVEYDALINLILRELLQDDEDFSLVLDMTSFTDSSIIPSRWIKHFVDLIPIEVIQRCRSVDFININRVAQAFLRKIYYEFSGLGLDRLRFTSMSVHDLRRTFPASSFLHDMELDLSSALEFTDVDLWVLFHTRHSCTISISTSRFYVETIKAQPIFPGFQARLVEVLPLAEIEDVVQSQVVQDEWVFTVVRTKGEALQFSSRDGDAIMRASAIRKAKQGVPGYKAKDTAPDWRSNAGTAVLNVALVNLCHKDDSVRLAALGLLRSTVSRMGFNLDTLPISYFVPANPFATALSYADLVVKKLPHIAVDFLKEFNNSFGRLNNVEKISCLKYLRPFIKNLAMESARQHTFSGRDSLSMRLRECIGHFIALTVNYESVYGAMQGHIWSIIARSESLARLAVDEVVKAVVDGLAGTRKMDILADTLVLLSSTYARGKTIAKLQKLLTRVTFRSSAPFTDNALWNEVAILTRLVLVLTSESENPTQIVGYFPELSHFITILAGTGPDKMRISVHGIALNLVQALYNLKQELRVDTSGLEPQLDLLRSADCLRDFGLVQTKFAGLENAEVRVGTGQLPVDAMRRITSLLLDAAEAGARSPSQANAWRARWTSLVVGTALRSPPYVQTRSYYILGIVLTCVSVPGPYIDNDLVHQFLNALDVIITKPVTEGKNKCLASIIDCLCRVLPALPEESRYPANLFWLAVMLMQADVKTLYRPLVGLMRGILDIFQRRRYLEATPLSELLLDARKVLNYDWYKLESNIGLQFQNYFSICLAHCTMYALRNPDTQEAARTLLFSLLMATRNTDRDLQPESHLNPDSAGYFLALATVSTAPQSMLQLLRTARVGEAWYPPSLSEPVIDFTATPILSFGLLGIQDHDTALVTAAFILSLLKGARSDSEREILCHMLADISQEFPKVVEQIFDQLEKTTDVFSTSNNRSILEALGTIYSVVLARQSNRSSASIGRTNSDGDGHSRAETTNSATLQQALEDYGMTALMMAPPDNILEDCALMTRTFT</sequence>
<dbReference type="Gene3D" id="1.10.506.10">
    <property type="entry name" value="GTPase Activation - p120gap, domain 1"/>
    <property type="match status" value="2"/>
</dbReference>
<feature type="region of interest" description="Disordered" evidence="3">
    <location>
        <begin position="308"/>
        <end position="339"/>
    </location>
</feature>
<dbReference type="PANTHER" id="PTHR10194:SF142">
    <property type="entry name" value="NEUROFIBROMIN"/>
    <property type="match status" value="1"/>
</dbReference>
<evidence type="ECO:0000259" key="4">
    <source>
        <dbReference type="PROSITE" id="PS50018"/>
    </source>
</evidence>
<dbReference type="PANTHER" id="PTHR10194">
    <property type="entry name" value="RAS GTPASE-ACTIVATING PROTEINS"/>
    <property type="match status" value="1"/>
</dbReference>
<dbReference type="Pfam" id="PF00616">
    <property type="entry name" value="RasGAP"/>
    <property type="match status" value="1"/>
</dbReference>
<dbReference type="OrthoDB" id="28245at2759"/>
<accession>M5FSZ0</accession>
<dbReference type="STRING" id="1858805.M5FSZ0"/>
<evidence type="ECO:0000256" key="3">
    <source>
        <dbReference type="SAM" id="MobiDB-lite"/>
    </source>
</evidence>
<dbReference type="InterPro" id="IPR001936">
    <property type="entry name" value="RasGAP_dom"/>
</dbReference>
<feature type="region of interest" description="Disordered" evidence="3">
    <location>
        <begin position="140"/>
        <end position="207"/>
    </location>
</feature>
<dbReference type="SUPFAM" id="SSF48350">
    <property type="entry name" value="GTPase activation domain, GAP"/>
    <property type="match status" value="1"/>
</dbReference>
<feature type="compositionally biased region" description="Low complexity" evidence="3">
    <location>
        <begin position="237"/>
        <end position="251"/>
    </location>
</feature>
<dbReference type="Gene3D" id="3.40.525.10">
    <property type="entry name" value="CRAL-TRIO lipid binding domain"/>
    <property type="match status" value="1"/>
</dbReference>
<dbReference type="OMA" id="TKEPYMF"/>